<keyword evidence="8" id="KW-0812">Transmembrane</keyword>
<reference evidence="9" key="1">
    <citation type="journal article" date="2023" name="bioRxiv">
        <title>Scaffold-level genome assemblies of two parasitoid biocontrol wasps reveal the parthenogenesis mechanism and an associated novel virus.</title>
        <authorList>
            <person name="Inwood S."/>
            <person name="Skelly J."/>
            <person name="Guhlin J."/>
            <person name="Harrop T."/>
            <person name="Goldson S."/>
            <person name="Dearden P."/>
        </authorList>
    </citation>
    <scope>NUCLEOTIDE SEQUENCE</scope>
    <source>
        <strain evidence="9">Irish</strain>
        <tissue evidence="9">Whole body</tissue>
    </source>
</reference>
<evidence type="ECO:0000256" key="2">
    <source>
        <dbReference type="ARBA" id="ARBA00005375"/>
    </source>
</evidence>
<dbReference type="CDD" id="cd07061">
    <property type="entry name" value="HP_HAP_like"/>
    <property type="match status" value="1"/>
</dbReference>
<protein>
    <recommendedName>
        <fullName evidence="3">acid phosphatase</fullName>
        <ecNumber evidence="3">3.1.3.2</ecNumber>
    </recommendedName>
</protein>
<dbReference type="PROSITE" id="PS00616">
    <property type="entry name" value="HIS_ACID_PHOSPHAT_1"/>
    <property type="match status" value="1"/>
</dbReference>
<dbReference type="InterPro" id="IPR033379">
    <property type="entry name" value="Acid_Pase_AS"/>
</dbReference>
<evidence type="ECO:0000256" key="8">
    <source>
        <dbReference type="SAM" id="Phobius"/>
    </source>
</evidence>
<dbReference type="InterPro" id="IPR029033">
    <property type="entry name" value="His_PPase_superfam"/>
</dbReference>
<evidence type="ECO:0000256" key="7">
    <source>
        <dbReference type="ARBA" id="ARBA00023180"/>
    </source>
</evidence>
<comment type="catalytic activity">
    <reaction evidence="1">
        <text>a phosphate monoester + H2O = an alcohol + phosphate</text>
        <dbReference type="Rhea" id="RHEA:15017"/>
        <dbReference type="ChEBI" id="CHEBI:15377"/>
        <dbReference type="ChEBI" id="CHEBI:30879"/>
        <dbReference type="ChEBI" id="CHEBI:43474"/>
        <dbReference type="ChEBI" id="CHEBI:67140"/>
        <dbReference type="EC" id="3.1.3.2"/>
    </reaction>
</comment>
<evidence type="ECO:0000313" key="10">
    <source>
        <dbReference type="Proteomes" id="UP001168990"/>
    </source>
</evidence>
<keyword evidence="5" id="KW-0378">Hydrolase</keyword>
<keyword evidence="10" id="KW-1185">Reference proteome</keyword>
<dbReference type="Pfam" id="PF00328">
    <property type="entry name" value="His_Phos_2"/>
    <property type="match status" value="1"/>
</dbReference>
<evidence type="ECO:0000256" key="6">
    <source>
        <dbReference type="ARBA" id="ARBA00023157"/>
    </source>
</evidence>
<keyword evidence="8" id="KW-0472">Membrane</keyword>
<evidence type="ECO:0000313" key="9">
    <source>
        <dbReference type="EMBL" id="KAK0164543.1"/>
    </source>
</evidence>
<evidence type="ECO:0000256" key="5">
    <source>
        <dbReference type="ARBA" id="ARBA00022801"/>
    </source>
</evidence>
<feature type="transmembrane region" description="Helical" evidence="8">
    <location>
        <begin position="7"/>
        <end position="24"/>
    </location>
</feature>
<proteinExistence type="inferred from homology"/>
<dbReference type="Gene3D" id="3.40.50.1240">
    <property type="entry name" value="Phosphoglycerate mutase-like"/>
    <property type="match status" value="1"/>
</dbReference>
<dbReference type="GO" id="GO:0003993">
    <property type="term" value="F:acid phosphatase activity"/>
    <property type="evidence" value="ECO:0007669"/>
    <property type="project" value="UniProtKB-EC"/>
</dbReference>
<name>A0AA39KK68_9HYME</name>
<reference evidence="9" key="2">
    <citation type="submission" date="2023-03" db="EMBL/GenBank/DDBJ databases">
        <authorList>
            <person name="Inwood S.N."/>
            <person name="Skelly J.G."/>
            <person name="Guhlin J."/>
            <person name="Harrop T.W.R."/>
            <person name="Goldson S.G."/>
            <person name="Dearden P.K."/>
        </authorList>
    </citation>
    <scope>NUCLEOTIDE SEQUENCE</scope>
    <source>
        <strain evidence="9">Irish</strain>
        <tissue evidence="9">Whole body</tissue>
    </source>
</reference>
<comment type="similarity">
    <text evidence="2">Belongs to the histidine acid phosphatase family.</text>
</comment>
<organism evidence="9 10">
    <name type="scientific">Microctonus aethiopoides</name>
    <dbReference type="NCBI Taxonomy" id="144406"/>
    <lineage>
        <taxon>Eukaryota</taxon>
        <taxon>Metazoa</taxon>
        <taxon>Ecdysozoa</taxon>
        <taxon>Arthropoda</taxon>
        <taxon>Hexapoda</taxon>
        <taxon>Insecta</taxon>
        <taxon>Pterygota</taxon>
        <taxon>Neoptera</taxon>
        <taxon>Endopterygota</taxon>
        <taxon>Hymenoptera</taxon>
        <taxon>Apocrita</taxon>
        <taxon>Ichneumonoidea</taxon>
        <taxon>Braconidae</taxon>
        <taxon>Euphorinae</taxon>
        <taxon>Microctonus</taxon>
    </lineage>
</organism>
<comment type="caution">
    <text evidence="9">The sequence shown here is derived from an EMBL/GenBank/DDBJ whole genome shotgun (WGS) entry which is preliminary data.</text>
</comment>
<evidence type="ECO:0000256" key="1">
    <source>
        <dbReference type="ARBA" id="ARBA00000032"/>
    </source>
</evidence>
<accession>A0AA39KK68</accession>
<dbReference type="EC" id="3.1.3.2" evidence="3"/>
<dbReference type="AlphaFoldDB" id="A0AA39KK68"/>
<dbReference type="PANTHER" id="PTHR11567">
    <property type="entry name" value="ACID PHOSPHATASE-RELATED"/>
    <property type="match status" value="1"/>
</dbReference>
<evidence type="ECO:0000256" key="4">
    <source>
        <dbReference type="ARBA" id="ARBA00022729"/>
    </source>
</evidence>
<dbReference type="InterPro" id="IPR050645">
    <property type="entry name" value="Histidine_acid_phosphatase"/>
</dbReference>
<dbReference type="Proteomes" id="UP001168990">
    <property type="component" value="Unassembled WGS sequence"/>
</dbReference>
<dbReference type="InterPro" id="IPR000560">
    <property type="entry name" value="His_Pase_clade-2"/>
</dbReference>
<keyword evidence="4" id="KW-0732">Signal</keyword>
<dbReference type="PANTHER" id="PTHR11567:SF211">
    <property type="entry name" value="PROSTATIC ACID PHOSPHATASE"/>
    <property type="match status" value="1"/>
</dbReference>
<sequence>MNSNFIWIYNFFIFTIIFIEYFTYCESTISSENYEIEFLHVLFRHGDRTPAELYPNDPNPIESFYPEGLGQLTVAGKVREYELGMKLRHLYGNYLGKIYKPHEVMARSTNFDRTKMSLMLVLSALYPPKDQQIWNPTLNWQPIPFKYYKKQEDILMAPNISLRKFIDEVERVEGLEEMKTQIKKFHPLMKNLTLWTGTEIDSIEKIFHLYHSLIAEHSMGLELPNWADSIIHHGDIMWEAAVFYYHMRSYNSKLRRLNGGMLLRNFIDIMTGIANKTINDGRKIQLFSGHENNVAAFLKTLGIFKPHVPEYSSCVILELLRDKYRQYYVGVRYYLGIPSKIKVLEIPGCDMNPCPLNKFVHLMKDVTPTDDDMILVHGENHDESC</sequence>
<keyword evidence="6" id="KW-1015">Disulfide bond</keyword>
<keyword evidence="8" id="KW-1133">Transmembrane helix</keyword>
<evidence type="ECO:0000256" key="3">
    <source>
        <dbReference type="ARBA" id="ARBA00012646"/>
    </source>
</evidence>
<keyword evidence="7" id="KW-0325">Glycoprotein</keyword>
<dbReference type="SUPFAM" id="SSF53254">
    <property type="entry name" value="Phosphoglycerate mutase-like"/>
    <property type="match status" value="1"/>
</dbReference>
<gene>
    <name evidence="9" type="ORF">PV328_003160</name>
</gene>
<dbReference type="EMBL" id="JAQQBS010001422">
    <property type="protein sequence ID" value="KAK0164543.1"/>
    <property type="molecule type" value="Genomic_DNA"/>
</dbReference>